<organism evidence="1 2">
    <name type="scientific">Xenorhabdus yunnanensis</name>
    <dbReference type="NCBI Taxonomy" id="3025878"/>
    <lineage>
        <taxon>Bacteria</taxon>
        <taxon>Pseudomonadati</taxon>
        <taxon>Pseudomonadota</taxon>
        <taxon>Gammaproteobacteria</taxon>
        <taxon>Enterobacterales</taxon>
        <taxon>Morganellaceae</taxon>
        <taxon>Xenorhabdus</taxon>
    </lineage>
</organism>
<protein>
    <recommendedName>
        <fullName evidence="3">Secreted protein</fullName>
    </recommendedName>
</protein>
<reference evidence="1 2" key="1">
    <citation type="submission" date="2023-02" db="EMBL/GenBank/DDBJ databases">
        <title>Entomopathogenic bacteria.</title>
        <authorList>
            <person name="Machado R.A."/>
        </authorList>
    </citation>
    <scope>NUCLEOTIDE SEQUENCE [LARGE SCALE GENOMIC DNA]</scope>
    <source>
        <strain evidence="1 2">XENO-10</strain>
    </source>
</reference>
<proteinExistence type="predicted"/>
<evidence type="ECO:0000313" key="1">
    <source>
        <dbReference type="EMBL" id="MDC9591293.1"/>
    </source>
</evidence>
<name>A0ABT5LJK5_9GAMM</name>
<dbReference type="EMBL" id="JAQRFI010000070">
    <property type="protein sequence ID" value="MDC9591293.1"/>
    <property type="molecule type" value="Genomic_DNA"/>
</dbReference>
<evidence type="ECO:0008006" key="3">
    <source>
        <dbReference type="Google" id="ProtNLM"/>
    </source>
</evidence>
<sequence>MRFLTLAATSCSRCRARSKAQAASLSRVFADCSCVCNRWCATFSARSARRSAASACCRRKQISFAISVSRKTG</sequence>
<evidence type="ECO:0000313" key="2">
    <source>
        <dbReference type="Proteomes" id="UP001217178"/>
    </source>
</evidence>
<gene>
    <name evidence="1" type="ORF">PSI23_18870</name>
</gene>
<dbReference type="Proteomes" id="UP001217178">
    <property type="component" value="Unassembled WGS sequence"/>
</dbReference>
<comment type="caution">
    <text evidence="1">The sequence shown here is derived from an EMBL/GenBank/DDBJ whole genome shotgun (WGS) entry which is preliminary data.</text>
</comment>
<dbReference type="RefSeq" id="WP_273556523.1">
    <property type="nucleotide sequence ID" value="NZ_JAQRFI010000070.1"/>
</dbReference>
<keyword evidence="2" id="KW-1185">Reference proteome</keyword>
<accession>A0ABT5LJK5</accession>